<dbReference type="AlphaFoldDB" id="A0AA38KU60"/>
<protein>
    <submittedName>
        <fullName evidence="1">Uncharacterized protein</fullName>
    </submittedName>
</protein>
<comment type="caution">
    <text evidence="1">The sequence shown here is derived from an EMBL/GenBank/DDBJ whole genome shotgun (WGS) entry which is preliminary data.</text>
</comment>
<evidence type="ECO:0000313" key="1">
    <source>
        <dbReference type="EMBL" id="KAH9308884.1"/>
    </source>
</evidence>
<keyword evidence="2" id="KW-1185">Reference proteome</keyword>
<evidence type="ECO:0000313" key="2">
    <source>
        <dbReference type="Proteomes" id="UP000824469"/>
    </source>
</evidence>
<name>A0AA38KU60_TAXCH</name>
<gene>
    <name evidence="1" type="ORF">KI387_036795</name>
</gene>
<dbReference type="EMBL" id="JAHRHJ020000007">
    <property type="protein sequence ID" value="KAH9308884.1"/>
    <property type="molecule type" value="Genomic_DNA"/>
</dbReference>
<dbReference type="Proteomes" id="UP000824469">
    <property type="component" value="Unassembled WGS sequence"/>
</dbReference>
<accession>A0AA38KU60</accession>
<organism evidence="1 2">
    <name type="scientific">Taxus chinensis</name>
    <name type="common">Chinese yew</name>
    <name type="synonym">Taxus wallichiana var. chinensis</name>
    <dbReference type="NCBI Taxonomy" id="29808"/>
    <lineage>
        <taxon>Eukaryota</taxon>
        <taxon>Viridiplantae</taxon>
        <taxon>Streptophyta</taxon>
        <taxon>Embryophyta</taxon>
        <taxon>Tracheophyta</taxon>
        <taxon>Spermatophyta</taxon>
        <taxon>Pinopsida</taxon>
        <taxon>Pinidae</taxon>
        <taxon>Conifers II</taxon>
        <taxon>Cupressales</taxon>
        <taxon>Taxaceae</taxon>
        <taxon>Taxus</taxon>
    </lineage>
</organism>
<proteinExistence type="predicted"/>
<feature type="non-terminal residue" evidence="1">
    <location>
        <position position="66"/>
    </location>
</feature>
<reference evidence="1 2" key="1">
    <citation type="journal article" date="2021" name="Nat. Plants">
        <title>The Taxus genome provides insights into paclitaxel biosynthesis.</title>
        <authorList>
            <person name="Xiong X."/>
            <person name="Gou J."/>
            <person name="Liao Q."/>
            <person name="Li Y."/>
            <person name="Zhou Q."/>
            <person name="Bi G."/>
            <person name="Li C."/>
            <person name="Du R."/>
            <person name="Wang X."/>
            <person name="Sun T."/>
            <person name="Guo L."/>
            <person name="Liang H."/>
            <person name="Lu P."/>
            <person name="Wu Y."/>
            <person name="Zhang Z."/>
            <person name="Ro D.K."/>
            <person name="Shang Y."/>
            <person name="Huang S."/>
            <person name="Yan J."/>
        </authorList>
    </citation>
    <scope>NUCLEOTIDE SEQUENCE [LARGE SCALE GENOMIC DNA]</scope>
    <source>
        <strain evidence="1">Ta-2019</strain>
    </source>
</reference>
<sequence>MDMSFATIPIEGSLVKLYGEKKMLHLIEDPNNASYEVLFVDVDAENFIGFSDGKEHKMDRSKCLDM</sequence>